<name>A0ABQ8JD49_DERPT</name>
<gene>
    <name evidence="1" type="ORF">DERP_000950</name>
</gene>
<reference evidence="1 2" key="2">
    <citation type="journal article" date="2022" name="Mol. Biol. Evol.">
        <title>Comparative Genomics Reveals Insights into the Divergent Evolution of Astigmatic Mites and Household Pest Adaptations.</title>
        <authorList>
            <person name="Xiong Q."/>
            <person name="Wan A.T."/>
            <person name="Liu X."/>
            <person name="Fung C.S."/>
            <person name="Xiao X."/>
            <person name="Malainual N."/>
            <person name="Hou J."/>
            <person name="Wang L."/>
            <person name="Wang M."/>
            <person name="Yang K.Y."/>
            <person name="Cui Y."/>
            <person name="Leung E.L."/>
            <person name="Nong W."/>
            <person name="Shin S.K."/>
            <person name="Au S.W."/>
            <person name="Jeong K.Y."/>
            <person name="Chew F.T."/>
            <person name="Hui J.H."/>
            <person name="Leung T.F."/>
            <person name="Tungtrongchitr A."/>
            <person name="Zhong N."/>
            <person name="Liu Z."/>
            <person name="Tsui S.K."/>
        </authorList>
    </citation>
    <scope>NUCLEOTIDE SEQUENCE [LARGE SCALE GENOMIC DNA]</scope>
    <source>
        <strain evidence="1">Derp</strain>
    </source>
</reference>
<organism evidence="1 2">
    <name type="scientific">Dermatophagoides pteronyssinus</name>
    <name type="common">European house dust mite</name>
    <dbReference type="NCBI Taxonomy" id="6956"/>
    <lineage>
        <taxon>Eukaryota</taxon>
        <taxon>Metazoa</taxon>
        <taxon>Ecdysozoa</taxon>
        <taxon>Arthropoda</taxon>
        <taxon>Chelicerata</taxon>
        <taxon>Arachnida</taxon>
        <taxon>Acari</taxon>
        <taxon>Acariformes</taxon>
        <taxon>Sarcoptiformes</taxon>
        <taxon>Astigmata</taxon>
        <taxon>Psoroptidia</taxon>
        <taxon>Analgoidea</taxon>
        <taxon>Pyroglyphidae</taxon>
        <taxon>Dermatophagoidinae</taxon>
        <taxon>Dermatophagoides</taxon>
    </lineage>
</organism>
<keyword evidence="2" id="KW-1185">Reference proteome</keyword>
<dbReference type="EMBL" id="NJHN03000047">
    <property type="protein sequence ID" value="KAH9420524.1"/>
    <property type="molecule type" value="Genomic_DNA"/>
</dbReference>
<protein>
    <submittedName>
        <fullName evidence="1">Uncharacterized protein</fullName>
    </submittedName>
</protein>
<proteinExistence type="predicted"/>
<accession>A0ABQ8JD49</accession>
<evidence type="ECO:0000313" key="2">
    <source>
        <dbReference type="Proteomes" id="UP000887458"/>
    </source>
</evidence>
<comment type="caution">
    <text evidence="1">The sequence shown here is derived from an EMBL/GenBank/DDBJ whole genome shotgun (WGS) entry which is preliminary data.</text>
</comment>
<evidence type="ECO:0000313" key="1">
    <source>
        <dbReference type="EMBL" id="KAH9420524.1"/>
    </source>
</evidence>
<reference evidence="1 2" key="1">
    <citation type="journal article" date="2018" name="J. Allergy Clin. Immunol.">
        <title>High-quality assembly of Dermatophagoides pteronyssinus genome and transcriptome reveals a wide range of novel allergens.</title>
        <authorList>
            <person name="Liu X.Y."/>
            <person name="Yang K.Y."/>
            <person name="Wang M.Q."/>
            <person name="Kwok J.S."/>
            <person name="Zeng X."/>
            <person name="Yang Z."/>
            <person name="Xiao X.J."/>
            <person name="Lau C.P."/>
            <person name="Li Y."/>
            <person name="Huang Z.M."/>
            <person name="Ba J.G."/>
            <person name="Yim A.K."/>
            <person name="Ouyang C.Y."/>
            <person name="Ngai S.M."/>
            <person name="Chan T.F."/>
            <person name="Leung E.L."/>
            <person name="Liu L."/>
            <person name="Liu Z.G."/>
            <person name="Tsui S.K."/>
        </authorList>
    </citation>
    <scope>NUCLEOTIDE SEQUENCE [LARGE SCALE GENOMIC DNA]</scope>
    <source>
        <strain evidence="1">Derp</strain>
    </source>
</reference>
<sequence>MESKHPLKSKFSPINRRYKRDGVISRRRSGLGCLLFKDDVVDCCCCCCDAGGKRIRPNDTFANASDMAFILASAIFFFRAPGDIQAIINVFVLPPRLSCNNLVNFESLNGICFDFPSTNADITLPNADNDKLILVASFKRSPAAPVFDCRSLPARSTKFNLPNFTSLDSKSIVCIQSAFINVAPTERFFQPFSIIISHERTSFTICIERLPT</sequence>
<dbReference type="Proteomes" id="UP000887458">
    <property type="component" value="Unassembled WGS sequence"/>
</dbReference>